<evidence type="ECO:0000256" key="1">
    <source>
        <dbReference type="SAM" id="MobiDB-lite"/>
    </source>
</evidence>
<proteinExistence type="predicted"/>
<evidence type="ECO:0000313" key="2">
    <source>
        <dbReference type="EMBL" id="ETL92938.1"/>
    </source>
</evidence>
<dbReference type="VEuPathDB" id="FungiDB:PPTG_24670"/>
<name>W2L672_PHYNI</name>
<dbReference type="AlphaFoldDB" id="W2L672"/>
<protein>
    <submittedName>
        <fullName evidence="2">Uncharacterized protein</fullName>
    </submittedName>
</protein>
<gene>
    <name evidence="2" type="ORF">L917_08817</name>
</gene>
<organism evidence="2">
    <name type="scientific">Phytophthora nicotianae</name>
    <name type="common">Potato buckeye rot agent</name>
    <name type="synonym">Phytophthora parasitica</name>
    <dbReference type="NCBI Taxonomy" id="4792"/>
    <lineage>
        <taxon>Eukaryota</taxon>
        <taxon>Sar</taxon>
        <taxon>Stramenopiles</taxon>
        <taxon>Oomycota</taxon>
        <taxon>Peronosporomycetes</taxon>
        <taxon>Peronosporales</taxon>
        <taxon>Peronosporaceae</taxon>
        <taxon>Phytophthora</taxon>
    </lineage>
</organism>
<feature type="region of interest" description="Disordered" evidence="1">
    <location>
        <begin position="136"/>
        <end position="161"/>
    </location>
</feature>
<accession>W2L672</accession>
<sequence>MTRNQRSDGGGKPNRRAGKTFKLEGQNTGQQMQQQSKNRWSGDSGSGNTEPLRTKEDRLRNHQRYLDRRTQPQAPRMATVKPDDMYFYCHGFGHHTHACELKKADLEESSSVEQSEEPSSGEGALAAKEVNFYRQRKRRSPEQDLEQPAKKPRAPEGGGERQQVLATVLGGGTRLKDATSDQQGVEDQLVEDAGNGNQPARGVVAVEQPVVTIRRVHFEDEQVFTRGVGETAPFKGEDPTTNDLTAEAKTSVTSCVRMEALPTEQVNAGCVRANGK</sequence>
<dbReference type="OrthoDB" id="146458at2759"/>
<dbReference type="EMBL" id="KI679746">
    <property type="protein sequence ID" value="ETL92938.1"/>
    <property type="molecule type" value="Genomic_DNA"/>
</dbReference>
<feature type="region of interest" description="Disordered" evidence="1">
    <location>
        <begin position="109"/>
        <end position="128"/>
    </location>
</feature>
<feature type="compositionally biased region" description="Polar residues" evidence="1">
    <location>
        <begin position="36"/>
        <end position="51"/>
    </location>
</feature>
<feature type="region of interest" description="Disordered" evidence="1">
    <location>
        <begin position="1"/>
        <end position="79"/>
    </location>
</feature>
<dbReference type="Proteomes" id="UP000054423">
    <property type="component" value="Unassembled WGS sequence"/>
</dbReference>
<reference evidence="2" key="1">
    <citation type="submission" date="2013-11" db="EMBL/GenBank/DDBJ databases">
        <title>The Genome Sequence of Phytophthora parasitica CHvinca01.</title>
        <authorList>
            <consortium name="The Broad Institute Genomics Platform"/>
            <person name="Russ C."/>
            <person name="Tyler B."/>
            <person name="Panabieres F."/>
            <person name="Shan W."/>
            <person name="Tripathy S."/>
            <person name="Grunwald N."/>
            <person name="Machado M."/>
            <person name="Johnson C.S."/>
            <person name="Arredondo F."/>
            <person name="Hong C."/>
            <person name="Coffey M."/>
            <person name="Young S.K."/>
            <person name="Zeng Q."/>
            <person name="Gargeya S."/>
            <person name="Fitzgerald M."/>
            <person name="Abouelleil A."/>
            <person name="Alvarado L."/>
            <person name="Chapman S.B."/>
            <person name="Gainer-Dewar J."/>
            <person name="Goldberg J."/>
            <person name="Griggs A."/>
            <person name="Gujja S."/>
            <person name="Hansen M."/>
            <person name="Howarth C."/>
            <person name="Imamovic A."/>
            <person name="Ireland A."/>
            <person name="Larimer J."/>
            <person name="McCowan C."/>
            <person name="Murphy C."/>
            <person name="Pearson M."/>
            <person name="Poon T.W."/>
            <person name="Priest M."/>
            <person name="Roberts A."/>
            <person name="Saif S."/>
            <person name="Shea T."/>
            <person name="Sykes S."/>
            <person name="Wortman J."/>
            <person name="Nusbaum C."/>
            <person name="Birren B."/>
        </authorList>
    </citation>
    <scope>NUCLEOTIDE SEQUENCE [LARGE SCALE GENOMIC DNA]</scope>
    <source>
        <strain evidence="2">CHvinca01</strain>
    </source>
</reference>
<dbReference type="VEuPathDB" id="FungiDB:PPTG_19681"/>
<feature type="compositionally biased region" description="Basic and acidic residues" evidence="1">
    <location>
        <begin position="52"/>
        <end position="70"/>
    </location>
</feature>